<reference evidence="2 3" key="1">
    <citation type="submission" date="2018-07" db="EMBL/GenBank/DDBJ databases">
        <title>Leeuwenhoekiella genomics.</title>
        <authorList>
            <person name="Tahon G."/>
            <person name="Willems A."/>
        </authorList>
    </citation>
    <scope>NUCLEOTIDE SEQUENCE [LARGE SCALE GENOMIC DNA]</scope>
    <source>
        <strain evidence="2 3">LMG 24856</strain>
    </source>
</reference>
<name>A0ABY0D7H8_9FLAO</name>
<dbReference type="EMBL" id="QOVN01000001">
    <property type="protein sequence ID" value="RXG31412.1"/>
    <property type="molecule type" value="Genomic_DNA"/>
</dbReference>
<feature type="chain" id="PRO_5045502746" evidence="1">
    <location>
        <begin position="20"/>
        <end position="142"/>
    </location>
</feature>
<gene>
    <name evidence="2" type="ORF">DSM01_553</name>
</gene>
<evidence type="ECO:0000256" key="1">
    <source>
        <dbReference type="SAM" id="SignalP"/>
    </source>
</evidence>
<evidence type="ECO:0000313" key="2">
    <source>
        <dbReference type="EMBL" id="RXG31412.1"/>
    </source>
</evidence>
<protein>
    <submittedName>
        <fullName evidence="2">Uncharacterized protein</fullName>
    </submittedName>
</protein>
<accession>A0ABY0D7H8</accession>
<proteinExistence type="predicted"/>
<evidence type="ECO:0000313" key="3">
    <source>
        <dbReference type="Proteomes" id="UP000290037"/>
    </source>
</evidence>
<keyword evidence="1" id="KW-0732">Signal</keyword>
<dbReference type="RefSeq" id="WP_072981404.1">
    <property type="nucleotide sequence ID" value="NZ_FQXT01000002.1"/>
</dbReference>
<feature type="signal peptide" evidence="1">
    <location>
        <begin position="1"/>
        <end position="19"/>
    </location>
</feature>
<keyword evidence="3" id="KW-1185">Reference proteome</keyword>
<dbReference type="Proteomes" id="UP000290037">
    <property type="component" value="Unassembled WGS sequence"/>
</dbReference>
<sequence>MLASRFKALILSCCTIAMAVLYLAAPVHTEVLQWVHDLEHEFDHITQSEHQHDFFSAEKLLAEAGHDHRTLEYIKQVLEPFKDDLQKEKKQSQPLKIDKHLCTDRIEHSTQKTTAFKKQYFDFRISIHRPLSLLQPVPPPEV</sequence>
<organism evidence="2 3">
    <name type="scientific">Leeuwenhoekiella palythoae</name>
    <dbReference type="NCBI Taxonomy" id="573501"/>
    <lineage>
        <taxon>Bacteria</taxon>
        <taxon>Pseudomonadati</taxon>
        <taxon>Bacteroidota</taxon>
        <taxon>Flavobacteriia</taxon>
        <taxon>Flavobacteriales</taxon>
        <taxon>Flavobacteriaceae</taxon>
        <taxon>Leeuwenhoekiella</taxon>
    </lineage>
</organism>
<comment type="caution">
    <text evidence="2">The sequence shown here is derived from an EMBL/GenBank/DDBJ whole genome shotgun (WGS) entry which is preliminary data.</text>
</comment>